<evidence type="ECO:0000256" key="9">
    <source>
        <dbReference type="ARBA" id="ARBA00023010"/>
    </source>
</evidence>
<evidence type="ECO:0000256" key="2">
    <source>
        <dbReference type="ARBA" id="ARBA00004567"/>
    </source>
</evidence>
<dbReference type="STRING" id="401625.A0A0P1BP50"/>
<keyword evidence="12" id="KW-0539">Nucleus</keyword>
<dbReference type="GO" id="GO:0051028">
    <property type="term" value="P:mRNA transport"/>
    <property type="evidence" value="ECO:0007669"/>
    <property type="project" value="UniProtKB-KW"/>
</dbReference>
<feature type="region of interest" description="Disordered" evidence="13">
    <location>
        <begin position="685"/>
        <end position="713"/>
    </location>
</feature>
<evidence type="ECO:0000313" key="16">
    <source>
        <dbReference type="Proteomes" id="UP000054845"/>
    </source>
</evidence>
<keyword evidence="11 14" id="KW-0472">Membrane</keyword>
<evidence type="ECO:0000256" key="14">
    <source>
        <dbReference type="SAM" id="Phobius"/>
    </source>
</evidence>
<dbReference type="PANTHER" id="PTHR13269">
    <property type="entry name" value="NUCLEOPORIN NDC1"/>
    <property type="match status" value="1"/>
</dbReference>
<dbReference type="AlphaFoldDB" id="A0A0P1BP50"/>
<evidence type="ECO:0000313" key="15">
    <source>
        <dbReference type="EMBL" id="CEH18337.1"/>
    </source>
</evidence>
<dbReference type="Pfam" id="PF09531">
    <property type="entry name" value="Ndc1_Nup"/>
    <property type="match status" value="1"/>
</dbReference>
<feature type="region of interest" description="Disordered" evidence="13">
    <location>
        <begin position="528"/>
        <end position="559"/>
    </location>
</feature>
<dbReference type="GO" id="GO:0005816">
    <property type="term" value="C:spindle pole body"/>
    <property type="evidence" value="ECO:0007669"/>
    <property type="project" value="TreeGrafter"/>
</dbReference>
<evidence type="ECO:0000256" key="8">
    <source>
        <dbReference type="ARBA" id="ARBA00022989"/>
    </source>
</evidence>
<organism evidence="15 16">
    <name type="scientific">Ceraceosorus bombacis</name>
    <dbReference type="NCBI Taxonomy" id="401625"/>
    <lineage>
        <taxon>Eukaryota</taxon>
        <taxon>Fungi</taxon>
        <taxon>Dikarya</taxon>
        <taxon>Basidiomycota</taxon>
        <taxon>Ustilaginomycotina</taxon>
        <taxon>Exobasidiomycetes</taxon>
        <taxon>Ceraceosorales</taxon>
        <taxon>Ceraceosoraceae</taxon>
        <taxon>Ceraceosorus</taxon>
    </lineage>
</organism>
<evidence type="ECO:0000256" key="10">
    <source>
        <dbReference type="ARBA" id="ARBA00023132"/>
    </source>
</evidence>
<keyword evidence="6" id="KW-0509">mRNA transport</keyword>
<accession>A0A0P1BP50</accession>
<evidence type="ECO:0000256" key="6">
    <source>
        <dbReference type="ARBA" id="ARBA00022816"/>
    </source>
</evidence>
<dbReference type="GO" id="GO:0006999">
    <property type="term" value="P:nuclear pore organization"/>
    <property type="evidence" value="ECO:0007669"/>
    <property type="project" value="TreeGrafter"/>
</dbReference>
<proteinExistence type="inferred from homology"/>
<reference evidence="15 16" key="1">
    <citation type="submission" date="2014-09" db="EMBL/GenBank/DDBJ databases">
        <authorList>
            <person name="Magalhaes I.L.F."/>
            <person name="Oliveira U."/>
            <person name="Santos F.R."/>
            <person name="Vidigal T.H.D.A."/>
            <person name="Brescovit A.D."/>
            <person name="Santos A.J."/>
        </authorList>
    </citation>
    <scope>NUCLEOTIDE SEQUENCE [LARGE SCALE GENOMIC DNA]</scope>
</reference>
<dbReference type="GO" id="GO:0031965">
    <property type="term" value="C:nuclear membrane"/>
    <property type="evidence" value="ECO:0007669"/>
    <property type="project" value="UniProtKB-SubCell"/>
</dbReference>
<dbReference type="OrthoDB" id="67850at2759"/>
<evidence type="ECO:0000256" key="3">
    <source>
        <dbReference type="ARBA" id="ARBA00005760"/>
    </source>
</evidence>
<dbReference type="InterPro" id="IPR019049">
    <property type="entry name" value="Nucleoporin_prot_Ndc1/Nup"/>
</dbReference>
<evidence type="ECO:0000256" key="4">
    <source>
        <dbReference type="ARBA" id="ARBA00022448"/>
    </source>
</evidence>
<feature type="transmembrane region" description="Helical" evidence="14">
    <location>
        <begin position="189"/>
        <end position="206"/>
    </location>
</feature>
<dbReference type="EMBL" id="CCYA01000270">
    <property type="protein sequence ID" value="CEH18337.1"/>
    <property type="molecule type" value="Genomic_DNA"/>
</dbReference>
<keyword evidence="7" id="KW-0653">Protein transport</keyword>
<evidence type="ECO:0000256" key="7">
    <source>
        <dbReference type="ARBA" id="ARBA00022927"/>
    </source>
</evidence>
<keyword evidence="10" id="KW-0906">Nuclear pore complex</keyword>
<dbReference type="PANTHER" id="PTHR13269:SF6">
    <property type="entry name" value="NUCLEOPORIN NDC1"/>
    <property type="match status" value="1"/>
</dbReference>
<feature type="transmembrane region" description="Helical" evidence="14">
    <location>
        <begin position="45"/>
        <end position="66"/>
    </location>
</feature>
<keyword evidence="5 14" id="KW-0812">Transmembrane</keyword>
<dbReference type="Proteomes" id="UP000054845">
    <property type="component" value="Unassembled WGS sequence"/>
</dbReference>
<protein>
    <submittedName>
        <fullName evidence="15">Nucleoporin protein Ndc1-Nup</fullName>
    </submittedName>
</protein>
<dbReference type="GO" id="GO:0070762">
    <property type="term" value="C:nuclear pore transmembrane ring"/>
    <property type="evidence" value="ECO:0007669"/>
    <property type="project" value="TreeGrafter"/>
</dbReference>
<dbReference type="GO" id="GO:0030674">
    <property type="term" value="F:protein-macromolecule adaptor activity"/>
    <property type="evidence" value="ECO:0007669"/>
    <property type="project" value="TreeGrafter"/>
</dbReference>
<comment type="similarity">
    <text evidence="3">Belongs to the NDC1 family.</text>
</comment>
<sequence>MLPPAAAPLSSGVSRNGALNSSAYASYESLIKDVLRRRLLRMYTLQLVATHFILSALLVTSSSGLISSLRPTIVLLSVVVYVAAVLPLFVLLKWNLSQPGTQPACWSFLGFSPPFGSRGAYAIEALQSSRTQINLAAYVVSGALLAIGHATALWLYSPETSSAWSPYIIVKVGPRGGPFSTVTRPNERIFALVSLNAIFGLVYAITRTALRPRRPLPPFQTSPFHIGISQRVSTAVKRRILPALLLGLAASTVEFSIYLFIRRPFFRALLRLVGAQSSLRPLLIPSFATPFLSQSPGLATQLSSLAAASAVTWELACVLWDVYSSQPVNVSAYAKGQVRCLIGGLAARRGNIGTPSARAVQEYYSHFAFAELSHLSNVDEAWRRALWKDVGDVPSGALADGSAWANIATECLSVLESEGELVVRRGKPVAPAAGSASAVVATPSAKPRISSTGAKHDVLVPNQTVVRAPAPSLWEKLISAGSISPTASSTAPAAPPRPSNTSAGSSTAVQSAMLQNRDPNLNQLLHRLAPSAPDNTPGVPQKSNSAQEQTASPATPSQQANPLAAAFASVISTAFAASKSLFHLLPATQRDLILGYLPSSAAWETSNVVLLDSLVPASPALSAWAAHAATSLLSFSVTEDVYGSVSLAGASHTRAGSEEIIAACAQLLKDLNQWQREAEAEAVAADQAANRSEKRASPKAGARSSAESTLPVGPSALDHAQQRVALAWSKNAAPLQQTLRNGLRQVLNTYEAHGVTISPRMRSALHQALAT</sequence>
<keyword evidence="16" id="KW-1185">Reference proteome</keyword>
<keyword evidence="9" id="KW-0811">Translocation</keyword>
<feature type="transmembrane region" description="Helical" evidence="14">
    <location>
        <begin position="135"/>
        <end position="156"/>
    </location>
</feature>
<name>A0A0P1BP50_9BASI</name>
<comment type="subcellular location">
    <subcellularLocation>
        <location evidence="1">Nucleus membrane</location>
        <topology evidence="1">Multi-pass membrane protein</topology>
    </subcellularLocation>
    <subcellularLocation>
        <location evidence="2">Nucleus</location>
        <location evidence="2">Nuclear pore complex</location>
    </subcellularLocation>
</comment>
<evidence type="ECO:0000256" key="1">
    <source>
        <dbReference type="ARBA" id="ARBA00004232"/>
    </source>
</evidence>
<evidence type="ECO:0000256" key="11">
    <source>
        <dbReference type="ARBA" id="ARBA00023136"/>
    </source>
</evidence>
<feature type="transmembrane region" description="Helical" evidence="14">
    <location>
        <begin position="72"/>
        <end position="92"/>
    </location>
</feature>
<keyword evidence="8 14" id="KW-1133">Transmembrane helix</keyword>
<evidence type="ECO:0000256" key="12">
    <source>
        <dbReference type="ARBA" id="ARBA00023242"/>
    </source>
</evidence>
<evidence type="ECO:0000256" key="13">
    <source>
        <dbReference type="SAM" id="MobiDB-lite"/>
    </source>
</evidence>
<feature type="transmembrane region" description="Helical" evidence="14">
    <location>
        <begin position="240"/>
        <end position="261"/>
    </location>
</feature>
<evidence type="ECO:0000256" key="5">
    <source>
        <dbReference type="ARBA" id="ARBA00022692"/>
    </source>
</evidence>
<feature type="region of interest" description="Disordered" evidence="13">
    <location>
        <begin position="484"/>
        <end position="509"/>
    </location>
</feature>
<dbReference type="GO" id="GO:0070631">
    <property type="term" value="P:spindle pole body localization"/>
    <property type="evidence" value="ECO:0007669"/>
    <property type="project" value="TreeGrafter"/>
</dbReference>
<feature type="compositionally biased region" description="Polar residues" evidence="13">
    <location>
        <begin position="541"/>
        <end position="559"/>
    </location>
</feature>
<dbReference type="GO" id="GO:0015031">
    <property type="term" value="P:protein transport"/>
    <property type="evidence" value="ECO:0007669"/>
    <property type="project" value="UniProtKB-KW"/>
</dbReference>
<keyword evidence="4" id="KW-0813">Transport</keyword>